<dbReference type="EMBL" id="JAHWZX010000008">
    <property type="protein sequence ID" value="MBW4331238.1"/>
    <property type="molecule type" value="Genomic_DNA"/>
</dbReference>
<sequence length="61" mass="6467">MAAKHPNLKEKTRGCRHIDPYIAIGGLIHHGIWNAAVPTALAWQVEQAGGDVLGAGMKQPA</sequence>
<evidence type="ECO:0000313" key="1">
    <source>
        <dbReference type="EMBL" id="MBW4331238.1"/>
    </source>
</evidence>
<name>A0ABS6XLZ4_9SPHN</name>
<accession>A0ABS6XLZ4</accession>
<proteinExistence type="predicted"/>
<protein>
    <submittedName>
        <fullName evidence="1">Uncharacterized protein</fullName>
    </submittedName>
</protein>
<gene>
    <name evidence="1" type="ORF">KY084_10180</name>
</gene>
<reference evidence="1 2" key="1">
    <citation type="submission" date="2021-07" db="EMBL/GenBank/DDBJ databases">
        <title>Stakelama flava sp. nov., a novel endophytic bacterium isolated from branch of Kandelia candel.</title>
        <authorList>
            <person name="Tuo L."/>
        </authorList>
    </citation>
    <scope>NUCLEOTIDE SEQUENCE [LARGE SCALE GENOMIC DNA]</scope>
    <source>
        <strain evidence="1 2">CBK3Z-3</strain>
    </source>
</reference>
<dbReference type="Proteomes" id="UP001197214">
    <property type="component" value="Unassembled WGS sequence"/>
</dbReference>
<evidence type="ECO:0000313" key="2">
    <source>
        <dbReference type="Proteomes" id="UP001197214"/>
    </source>
</evidence>
<comment type="caution">
    <text evidence="1">The sequence shown here is derived from an EMBL/GenBank/DDBJ whole genome shotgun (WGS) entry which is preliminary data.</text>
</comment>
<organism evidence="1 2">
    <name type="scientific">Stakelama flava</name>
    <dbReference type="NCBI Taxonomy" id="2860338"/>
    <lineage>
        <taxon>Bacteria</taxon>
        <taxon>Pseudomonadati</taxon>
        <taxon>Pseudomonadota</taxon>
        <taxon>Alphaproteobacteria</taxon>
        <taxon>Sphingomonadales</taxon>
        <taxon>Sphingomonadaceae</taxon>
        <taxon>Stakelama</taxon>
    </lineage>
</organism>
<keyword evidence="2" id="KW-1185">Reference proteome</keyword>
<dbReference type="RefSeq" id="WP_219238346.1">
    <property type="nucleotide sequence ID" value="NZ_JAHWZX010000008.1"/>
</dbReference>